<organism evidence="2 3">
    <name type="scientific">Heterodera trifolii</name>
    <dbReference type="NCBI Taxonomy" id="157864"/>
    <lineage>
        <taxon>Eukaryota</taxon>
        <taxon>Metazoa</taxon>
        <taxon>Ecdysozoa</taxon>
        <taxon>Nematoda</taxon>
        <taxon>Chromadorea</taxon>
        <taxon>Rhabditida</taxon>
        <taxon>Tylenchina</taxon>
        <taxon>Tylenchomorpha</taxon>
        <taxon>Tylenchoidea</taxon>
        <taxon>Heteroderidae</taxon>
        <taxon>Heteroderinae</taxon>
        <taxon>Heterodera</taxon>
    </lineage>
</organism>
<name>A0ABD2IAS6_9BILA</name>
<feature type="signal peptide" evidence="1">
    <location>
        <begin position="1"/>
        <end position="19"/>
    </location>
</feature>
<evidence type="ECO:0000313" key="3">
    <source>
        <dbReference type="Proteomes" id="UP001620626"/>
    </source>
</evidence>
<feature type="chain" id="PRO_5044881565" evidence="1">
    <location>
        <begin position="20"/>
        <end position="134"/>
    </location>
</feature>
<protein>
    <submittedName>
        <fullName evidence="2">Uncharacterized protein</fullName>
    </submittedName>
</protein>
<reference evidence="2 3" key="1">
    <citation type="submission" date="2024-10" db="EMBL/GenBank/DDBJ databases">
        <authorList>
            <person name="Kim D."/>
        </authorList>
    </citation>
    <scope>NUCLEOTIDE SEQUENCE [LARGE SCALE GENOMIC DNA]</scope>
    <source>
        <strain evidence="2">BH-2024</strain>
    </source>
</reference>
<evidence type="ECO:0000313" key="2">
    <source>
        <dbReference type="EMBL" id="KAL3073253.1"/>
    </source>
</evidence>
<gene>
    <name evidence="2" type="ORF">niasHT_031201</name>
</gene>
<keyword evidence="1" id="KW-0732">Signal</keyword>
<dbReference type="AlphaFoldDB" id="A0ABD2IAS6"/>
<evidence type="ECO:0000256" key="1">
    <source>
        <dbReference type="SAM" id="SignalP"/>
    </source>
</evidence>
<proteinExistence type="predicted"/>
<sequence length="134" mass="14506">MPALSSHFVIDGTLIGTLAFLSTLPTFDCAVMHSKAEMHSKYSLTVPGKYIVKRQTAASSHPQYLFPGQTGFTTNGKDRIGDAHLDFATGVMIIDHLNDNDFGSYSFPLEHQPVTVVNGHAQSAGESVVELVKK</sequence>
<accession>A0ABD2IAS6</accession>
<dbReference type="Proteomes" id="UP001620626">
    <property type="component" value="Unassembled WGS sequence"/>
</dbReference>
<dbReference type="EMBL" id="JBICBT010001323">
    <property type="protein sequence ID" value="KAL3073253.1"/>
    <property type="molecule type" value="Genomic_DNA"/>
</dbReference>
<comment type="caution">
    <text evidence="2">The sequence shown here is derived from an EMBL/GenBank/DDBJ whole genome shotgun (WGS) entry which is preliminary data.</text>
</comment>
<keyword evidence="3" id="KW-1185">Reference proteome</keyword>